<comment type="similarity">
    <text evidence="2">Belongs to the GMC oxidoreductase family.</text>
</comment>
<dbReference type="Gene3D" id="3.40.50.720">
    <property type="entry name" value="NAD(P)-binding Rossmann-like Domain"/>
    <property type="match status" value="1"/>
</dbReference>
<dbReference type="SUPFAM" id="SSF51735">
    <property type="entry name" value="NAD(P)-binding Rossmann-fold domains"/>
    <property type="match status" value="1"/>
</dbReference>
<dbReference type="PROSITE" id="PS00061">
    <property type="entry name" value="ADH_SHORT"/>
    <property type="match status" value="1"/>
</dbReference>
<evidence type="ECO:0000256" key="9">
    <source>
        <dbReference type="SAM" id="MobiDB-lite"/>
    </source>
</evidence>
<feature type="signal peptide" evidence="10">
    <location>
        <begin position="1"/>
        <end position="18"/>
    </location>
</feature>
<comment type="caution">
    <text evidence="12">The sequence shown here is derived from an EMBL/GenBank/DDBJ whole genome shotgun (WGS) entry which is preliminary data.</text>
</comment>
<evidence type="ECO:0000256" key="3">
    <source>
        <dbReference type="ARBA" id="ARBA00022630"/>
    </source>
</evidence>
<sequence length="891" mass="94793">MFPLQSLVLFTLLARVRAAMVGDATDLLSSGVHFDFVVVGGGTAGNVVANRLSENPKWSVLLLEAGGSNADVLEITVPFYCTRASALDTPQVWNYTTMPQTGLGGRTIAYPRGHGLGGSSAVSKSLLITWPTPVDPEKTLIASRLSPGTRAGPGTTSFHTCGRSAELQFVRRFPSDTLPQNEDFTRPTNQSSSGHYDPSVHGFKGINSVSLAGYPSPLDARVIETTTQLSEEFPFNRDMNSGSPLGMGWTQATINNGSRSSSATSYLASEFMSRPNLHVVIGAQVLSINSTRANEFKSAQFVQNGKIMSVTARKELILSAGSIGTPHILMHSGIGNSSALKSLGIKPLHHLPSVGQNMTDHVVLPVEFVVNSTATWETAQRNATLAAEQFAQWNASHTGPLMDGVSSQIGWFRVPNASLTGFPDASAGPNTPHYEFLISNGFLGPQPGNTNGMSIATAVVSPHSRGSVTLNSSDPHAAPLINPNLLGEQVDRIVAREAVRAALRFVAAPAWKGYIITPLGVNASSTDAEIDTYARNSAATVFHPSGTASMSPVGADWGVVDPDLKVKGLKGLRVIDLSVTPYIPAAHTQAAAYFIGERGADLIKGFEMAKEYLVKGLRVFATARRAEVLAQIAAAAPGLETVELEVTDAESVRKSREHVASATGGVLDILVNNAPISLPKVLTVCSSGAPGCSVPATDLEIDQVKSVFEVNLFGVIRMVNEFLPLLMASGDGRIVNIGSIAGVMPYPFGSAYNASKAALHAYGNTLRIELAPFNVQVSTIVTGGVQSHISDKPPPTKPTSLYAPIAEHLLKFRAGRSQKGAMPADVYARSIVSQTLHSHLKAWIWKGSFTGLCWFIDTFLWRTAFDVPFSREFGLVKLGKIFRSGLGKKQS</sequence>
<keyword evidence="13" id="KW-1185">Reference proteome</keyword>
<evidence type="ECO:0000256" key="1">
    <source>
        <dbReference type="ARBA" id="ARBA00001974"/>
    </source>
</evidence>
<dbReference type="Pfam" id="PF05199">
    <property type="entry name" value="GMC_oxred_C"/>
    <property type="match status" value="1"/>
</dbReference>
<feature type="chain" id="PRO_5042251666" description="Glucose-methanol-choline oxidoreductase N-terminal domain-containing protein" evidence="10">
    <location>
        <begin position="19"/>
        <end position="891"/>
    </location>
</feature>
<keyword evidence="7" id="KW-0560">Oxidoreductase</keyword>
<reference evidence="12" key="1">
    <citation type="submission" date="2023-11" db="EMBL/GenBank/DDBJ databases">
        <authorList>
            <person name="De Vega J J."/>
            <person name="De Vega J J."/>
        </authorList>
    </citation>
    <scope>NUCLEOTIDE SEQUENCE</scope>
</reference>
<feature type="region of interest" description="Disordered" evidence="9">
    <location>
        <begin position="176"/>
        <end position="197"/>
    </location>
</feature>
<keyword evidence="4 10" id="KW-0732">Signal</keyword>
<dbReference type="InterPro" id="IPR036291">
    <property type="entry name" value="NAD(P)-bd_dom_sf"/>
</dbReference>
<dbReference type="Pfam" id="PF00106">
    <property type="entry name" value="adh_short"/>
    <property type="match status" value="1"/>
</dbReference>
<proteinExistence type="inferred from homology"/>
<dbReference type="PRINTS" id="PR00080">
    <property type="entry name" value="SDRFAMILY"/>
</dbReference>
<evidence type="ECO:0000313" key="13">
    <source>
        <dbReference type="Proteomes" id="UP001295794"/>
    </source>
</evidence>
<evidence type="ECO:0000256" key="2">
    <source>
        <dbReference type="ARBA" id="ARBA00010790"/>
    </source>
</evidence>
<gene>
    <name evidence="12" type="ORF">MYCIT1_LOCUS15974</name>
</gene>
<dbReference type="InterPro" id="IPR012132">
    <property type="entry name" value="GMC_OxRdtase"/>
</dbReference>
<feature type="compositionally biased region" description="Polar residues" evidence="9">
    <location>
        <begin position="177"/>
        <end position="194"/>
    </location>
</feature>
<dbReference type="InterPro" id="IPR007867">
    <property type="entry name" value="GMC_OxRtase_C"/>
</dbReference>
<evidence type="ECO:0000256" key="4">
    <source>
        <dbReference type="ARBA" id="ARBA00022729"/>
    </source>
</evidence>
<evidence type="ECO:0000256" key="8">
    <source>
        <dbReference type="ARBA" id="ARBA00023180"/>
    </source>
</evidence>
<dbReference type="InterPro" id="IPR020904">
    <property type="entry name" value="Sc_DH/Rdtase_CS"/>
</dbReference>
<dbReference type="Proteomes" id="UP001295794">
    <property type="component" value="Unassembled WGS sequence"/>
</dbReference>
<accession>A0AAD2H816</accession>
<evidence type="ECO:0000256" key="7">
    <source>
        <dbReference type="ARBA" id="ARBA00023002"/>
    </source>
</evidence>
<dbReference type="Gene3D" id="3.50.50.60">
    <property type="entry name" value="FAD/NAD(P)-binding domain"/>
    <property type="match status" value="1"/>
</dbReference>
<dbReference type="SUPFAM" id="SSF51905">
    <property type="entry name" value="FAD/NAD(P)-binding domain"/>
    <property type="match status" value="1"/>
</dbReference>
<comment type="cofactor">
    <cofactor evidence="1">
        <name>FAD</name>
        <dbReference type="ChEBI" id="CHEBI:57692"/>
    </cofactor>
</comment>
<keyword evidence="8" id="KW-0325">Glycoprotein</keyword>
<evidence type="ECO:0000256" key="10">
    <source>
        <dbReference type="SAM" id="SignalP"/>
    </source>
</evidence>
<dbReference type="PANTHER" id="PTHR11552:SF201">
    <property type="entry name" value="GLUCOSE-METHANOL-CHOLINE OXIDOREDUCTASE N-TERMINAL DOMAIN-CONTAINING PROTEIN"/>
    <property type="match status" value="1"/>
</dbReference>
<dbReference type="Pfam" id="PF00732">
    <property type="entry name" value="GMC_oxred_N"/>
    <property type="match status" value="1"/>
</dbReference>
<evidence type="ECO:0000256" key="5">
    <source>
        <dbReference type="ARBA" id="ARBA00022827"/>
    </source>
</evidence>
<dbReference type="GO" id="GO:0050660">
    <property type="term" value="F:flavin adenine dinucleotide binding"/>
    <property type="evidence" value="ECO:0007669"/>
    <property type="project" value="InterPro"/>
</dbReference>
<dbReference type="InterPro" id="IPR002347">
    <property type="entry name" value="SDR_fam"/>
</dbReference>
<evidence type="ECO:0000313" key="12">
    <source>
        <dbReference type="EMBL" id="CAK5271086.1"/>
    </source>
</evidence>
<dbReference type="SUPFAM" id="SSF54373">
    <property type="entry name" value="FAD-linked reductases, C-terminal domain"/>
    <property type="match status" value="1"/>
</dbReference>
<dbReference type="PRINTS" id="PR00081">
    <property type="entry name" value="GDHRDH"/>
</dbReference>
<dbReference type="PANTHER" id="PTHR11552">
    <property type="entry name" value="GLUCOSE-METHANOL-CHOLINE GMC OXIDOREDUCTASE"/>
    <property type="match status" value="1"/>
</dbReference>
<keyword evidence="6" id="KW-0521">NADP</keyword>
<dbReference type="EMBL" id="CAVNYO010000169">
    <property type="protein sequence ID" value="CAK5271086.1"/>
    <property type="molecule type" value="Genomic_DNA"/>
</dbReference>
<dbReference type="InterPro" id="IPR000172">
    <property type="entry name" value="GMC_OxRdtase_N"/>
</dbReference>
<evidence type="ECO:0000259" key="11">
    <source>
        <dbReference type="PROSITE" id="PS00624"/>
    </source>
</evidence>
<name>A0AAD2H816_9AGAR</name>
<dbReference type="Gene3D" id="3.30.560.10">
    <property type="entry name" value="Glucose Oxidase, domain 3"/>
    <property type="match status" value="2"/>
</dbReference>
<dbReference type="PROSITE" id="PS00624">
    <property type="entry name" value="GMC_OXRED_2"/>
    <property type="match status" value="1"/>
</dbReference>
<evidence type="ECO:0000256" key="6">
    <source>
        <dbReference type="ARBA" id="ARBA00022857"/>
    </source>
</evidence>
<dbReference type="GO" id="GO:0016614">
    <property type="term" value="F:oxidoreductase activity, acting on CH-OH group of donors"/>
    <property type="evidence" value="ECO:0007669"/>
    <property type="project" value="InterPro"/>
</dbReference>
<dbReference type="AlphaFoldDB" id="A0AAD2H816"/>
<dbReference type="InterPro" id="IPR036188">
    <property type="entry name" value="FAD/NAD-bd_sf"/>
</dbReference>
<feature type="domain" description="Glucose-methanol-choline oxidoreductase N-terminal" evidence="11">
    <location>
        <begin position="321"/>
        <end position="335"/>
    </location>
</feature>
<protein>
    <recommendedName>
        <fullName evidence="11">Glucose-methanol-choline oxidoreductase N-terminal domain-containing protein</fullName>
    </recommendedName>
</protein>
<organism evidence="12 13">
    <name type="scientific">Mycena citricolor</name>
    <dbReference type="NCBI Taxonomy" id="2018698"/>
    <lineage>
        <taxon>Eukaryota</taxon>
        <taxon>Fungi</taxon>
        <taxon>Dikarya</taxon>
        <taxon>Basidiomycota</taxon>
        <taxon>Agaricomycotina</taxon>
        <taxon>Agaricomycetes</taxon>
        <taxon>Agaricomycetidae</taxon>
        <taxon>Agaricales</taxon>
        <taxon>Marasmiineae</taxon>
        <taxon>Mycenaceae</taxon>
        <taxon>Mycena</taxon>
    </lineage>
</organism>
<keyword evidence="3" id="KW-0285">Flavoprotein</keyword>
<keyword evidence="5" id="KW-0274">FAD</keyword>